<dbReference type="EMBL" id="WMEQ01000019">
    <property type="protein sequence ID" value="MYL35660.1"/>
    <property type="molecule type" value="Genomic_DNA"/>
</dbReference>
<dbReference type="RefSeq" id="WP_160849737.1">
    <property type="nucleotide sequence ID" value="NZ_WMEQ01000019.1"/>
</dbReference>
<dbReference type="AlphaFoldDB" id="A0A6I5A5P7"/>
<dbReference type="Proteomes" id="UP000468638">
    <property type="component" value="Unassembled WGS sequence"/>
</dbReference>
<accession>A0A6I5A5P7</accession>
<dbReference type="PROSITE" id="PS00893">
    <property type="entry name" value="NUDIX_BOX"/>
    <property type="match status" value="1"/>
</dbReference>
<evidence type="ECO:0000259" key="2">
    <source>
        <dbReference type="PROSITE" id="PS51462"/>
    </source>
</evidence>
<comment type="caution">
    <text evidence="3">The sequence shown here is derived from an EMBL/GenBank/DDBJ whole genome shotgun (WGS) entry which is preliminary data.</text>
</comment>
<dbReference type="Gene3D" id="3.90.79.10">
    <property type="entry name" value="Nucleoside Triphosphate Pyrophosphohydrolase"/>
    <property type="match status" value="1"/>
</dbReference>
<dbReference type="GO" id="GO:0004081">
    <property type="term" value="F:bis(5'-nucleosyl)-tetraphosphatase (asymmetrical) activity"/>
    <property type="evidence" value="ECO:0007669"/>
    <property type="project" value="TreeGrafter"/>
</dbReference>
<name>A0A6I5A5P7_9BACI</name>
<dbReference type="PANTHER" id="PTHR21340:SF0">
    <property type="entry name" value="BIS(5'-NUCLEOSYL)-TETRAPHOSPHATASE [ASYMMETRICAL]"/>
    <property type="match status" value="1"/>
</dbReference>
<evidence type="ECO:0000313" key="4">
    <source>
        <dbReference type="Proteomes" id="UP000468638"/>
    </source>
</evidence>
<organism evidence="3 4">
    <name type="scientific">Pontibacillus yanchengensis</name>
    <dbReference type="NCBI Taxonomy" id="462910"/>
    <lineage>
        <taxon>Bacteria</taxon>
        <taxon>Bacillati</taxon>
        <taxon>Bacillota</taxon>
        <taxon>Bacilli</taxon>
        <taxon>Bacillales</taxon>
        <taxon>Bacillaceae</taxon>
        <taxon>Pontibacillus</taxon>
    </lineage>
</organism>
<dbReference type="PROSITE" id="PS51462">
    <property type="entry name" value="NUDIX"/>
    <property type="match status" value="1"/>
</dbReference>
<keyword evidence="1" id="KW-0378">Hydrolase</keyword>
<dbReference type="Pfam" id="PF00293">
    <property type="entry name" value="NUDIX"/>
    <property type="match status" value="1"/>
</dbReference>
<dbReference type="CDD" id="cd04684">
    <property type="entry name" value="NUDIX_Hydrolase"/>
    <property type="match status" value="1"/>
</dbReference>
<feature type="domain" description="Nudix hydrolase" evidence="2">
    <location>
        <begin position="15"/>
        <end position="143"/>
    </location>
</feature>
<reference evidence="3 4" key="1">
    <citation type="submission" date="2019-11" db="EMBL/GenBank/DDBJ databases">
        <title>Genome sequences of 17 halophilic strains isolated from different environments.</title>
        <authorList>
            <person name="Furrow R.E."/>
        </authorList>
    </citation>
    <scope>NUCLEOTIDE SEQUENCE [LARGE SCALE GENOMIC DNA]</scope>
    <source>
        <strain evidence="3 4">22514_16_FS</strain>
    </source>
</reference>
<dbReference type="GO" id="GO:0006754">
    <property type="term" value="P:ATP biosynthetic process"/>
    <property type="evidence" value="ECO:0007669"/>
    <property type="project" value="TreeGrafter"/>
</dbReference>
<evidence type="ECO:0000313" key="3">
    <source>
        <dbReference type="EMBL" id="MYL35660.1"/>
    </source>
</evidence>
<protein>
    <submittedName>
        <fullName evidence="3">NUDIX domain-containing protein</fullName>
    </submittedName>
</protein>
<dbReference type="InterPro" id="IPR015797">
    <property type="entry name" value="NUDIX_hydrolase-like_dom_sf"/>
</dbReference>
<dbReference type="SUPFAM" id="SSF55811">
    <property type="entry name" value="Nudix"/>
    <property type="match status" value="1"/>
</dbReference>
<evidence type="ECO:0000256" key="1">
    <source>
        <dbReference type="ARBA" id="ARBA00022801"/>
    </source>
</evidence>
<dbReference type="InterPro" id="IPR000086">
    <property type="entry name" value="NUDIX_hydrolase_dom"/>
</dbReference>
<dbReference type="OrthoDB" id="9816040at2"/>
<dbReference type="GO" id="GO:0006167">
    <property type="term" value="P:AMP biosynthetic process"/>
    <property type="evidence" value="ECO:0007669"/>
    <property type="project" value="TreeGrafter"/>
</dbReference>
<dbReference type="PANTHER" id="PTHR21340">
    <property type="entry name" value="DIADENOSINE 5,5-P1,P4-TETRAPHOSPHATE PYROPHOSPHOHYDROLASE MUTT"/>
    <property type="match status" value="1"/>
</dbReference>
<sequence length="146" mass="16972">MKRVFGEKINRTDYETRKGVYAVIFNSKKDKVMTVQNGRGHHFLPGGGIENDESHFKCLEREMLEETGYKAFIGSYIGNAMRFFQSTKGESLLSDGYFYLANLSNKVQEPIEDDHYIEWIDIDGAKKPLFHEHHYWAVKKGLVLFQ</sequence>
<gene>
    <name evidence="3" type="ORF">GLW05_18955</name>
</gene>
<dbReference type="InterPro" id="IPR020084">
    <property type="entry name" value="NUDIX_hydrolase_CS"/>
</dbReference>
<proteinExistence type="predicted"/>
<dbReference type="InterPro" id="IPR051325">
    <property type="entry name" value="Nudix_hydrolase_domain"/>
</dbReference>